<dbReference type="EMBL" id="JARKIE010000001">
    <property type="protein sequence ID" value="KAJ7710556.1"/>
    <property type="molecule type" value="Genomic_DNA"/>
</dbReference>
<proteinExistence type="predicted"/>
<comment type="caution">
    <text evidence="1">The sequence shown here is derived from an EMBL/GenBank/DDBJ whole genome shotgun (WGS) entry which is preliminary data.</text>
</comment>
<keyword evidence="2" id="KW-1185">Reference proteome</keyword>
<reference evidence="1" key="1">
    <citation type="submission" date="2023-03" db="EMBL/GenBank/DDBJ databases">
        <title>Massive genome expansion in bonnet fungi (Mycena s.s.) driven by repeated elements and novel gene families across ecological guilds.</title>
        <authorList>
            <consortium name="Lawrence Berkeley National Laboratory"/>
            <person name="Harder C.B."/>
            <person name="Miyauchi S."/>
            <person name="Viragh M."/>
            <person name="Kuo A."/>
            <person name="Thoen E."/>
            <person name="Andreopoulos B."/>
            <person name="Lu D."/>
            <person name="Skrede I."/>
            <person name="Drula E."/>
            <person name="Henrissat B."/>
            <person name="Morin E."/>
            <person name="Kohler A."/>
            <person name="Barry K."/>
            <person name="LaButti K."/>
            <person name="Morin E."/>
            <person name="Salamov A."/>
            <person name="Lipzen A."/>
            <person name="Mereny Z."/>
            <person name="Hegedus B."/>
            <person name="Baldrian P."/>
            <person name="Stursova M."/>
            <person name="Weitz H."/>
            <person name="Taylor A."/>
            <person name="Grigoriev I.V."/>
            <person name="Nagy L.G."/>
            <person name="Martin F."/>
            <person name="Kauserud H."/>
        </authorList>
    </citation>
    <scope>NUCLEOTIDE SEQUENCE</scope>
    <source>
        <strain evidence="1">CBHHK067</strain>
    </source>
</reference>
<evidence type="ECO:0000313" key="1">
    <source>
        <dbReference type="EMBL" id="KAJ7710556.1"/>
    </source>
</evidence>
<dbReference type="Proteomes" id="UP001221757">
    <property type="component" value="Unassembled WGS sequence"/>
</dbReference>
<name>A0AAD7MCK0_MYCRO</name>
<evidence type="ECO:0000313" key="2">
    <source>
        <dbReference type="Proteomes" id="UP001221757"/>
    </source>
</evidence>
<sequence>MQLMFNKRRLSGLCGASKCNVRRRQKERKSRRFYTLGPTSAYTSMGKCGARKRLKLKALYRNLSASPNETSHRTITPHSHDCRGNAVRIKLTAAPQPPQRDHGRVFTYWRIPETATIGGGEAGIPFKNAVGTRLDQRSPLTPSGEYLQPGVIRMDLPPSGLEMTVNGGKFQGGERVMSCLRDKSRDDLATKAVLALRVEP</sequence>
<protein>
    <submittedName>
        <fullName evidence="1">Uncharacterized protein</fullName>
    </submittedName>
</protein>
<gene>
    <name evidence="1" type="ORF">B0H17DRAFT_1123693</name>
</gene>
<organism evidence="1 2">
    <name type="scientific">Mycena rosella</name>
    <name type="common">Pink bonnet</name>
    <name type="synonym">Agaricus rosellus</name>
    <dbReference type="NCBI Taxonomy" id="1033263"/>
    <lineage>
        <taxon>Eukaryota</taxon>
        <taxon>Fungi</taxon>
        <taxon>Dikarya</taxon>
        <taxon>Basidiomycota</taxon>
        <taxon>Agaricomycotina</taxon>
        <taxon>Agaricomycetes</taxon>
        <taxon>Agaricomycetidae</taxon>
        <taxon>Agaricales</taxon>
        <taxon>Marasmiineae</taxon>
        <taxon>Mycenaceae</taxon>
        <taxon>Mycena</taxon>
    </lineage>
</organism>
<dbReference type="AlphaFoldDB" id="A0AAD7MCK0"/>
<accession>A0AAD7MCK0</accession>